<dbReference type="Gene3D" id="1.10.230.10">
    <property type="entry name" value="Cytochrome P450-Terp, domain 2"/>
    <property type="match status" value="1"/>
</dbReference>
<keyword evidence="6" id="KW-1185">Reference proteome</keyword>
<sequence>MGRDMDAEGRWIGRGEALSRLGVKPQTLYAYVSRGRIAARPDPTDPRRSLYAVDDIARMASGQGSAAGGDSLVLVPAQGAAARGEASILSSVSVVAGGRLFYRGLDAAQLSQNATVEEVARRLWHLREANPFPGLKPRVDAVTGGSARARLYAALGRRAQEDAVSTSRAADELRHEAASVLNEAVDAVAGPGPRLHFHQRLARGWKVLERDAHLIRRALVLSADHELDAAVLASRAAASGGAPMAGAALAGITTVAGSRLAMEVGSVSAWLFEARRDPAAAVRRRFEAEGRVPGFGSADWPEGDPRAAALLGATDLPTDLATVLHQGRDVSGHEPDLAMALALVARRLDLPREGASDLLMIGRLTGLLAHALDQAIDGSPIRARLRYVGPEPGAN</sequence>
<proteinExistence type="inferred from homology"/>
<dbReference type="InterPro" id="IPR002020">
    <property type="entry name" value="Citrate_synthase"/>
</dbReference>
<evidence type="ECO:0000256" key="2">
    <source>
        <dbReference type="ARBA" id="ARBA00010566"/>
    </source>
</evidence>
<evidence type="ECO:0000256" key="3">
    <source>
        <dbReference type="ARBA" id="ARBA00012972"/>
    </source>
</evidence>
<evidence type="ECO:0000313" key="5">
    <source>
        <dbReference type="EMBL" id="QQQ17450.1"/>
    </source>
</evidence>
<dbReference type="EMBL" id="CP067977">
    <property type="protein sequence ID" value="QQQ17450.1"/>
    <property type="molecule type" value="Genomic_DNA"/>
</dbReference>
<gene>
    <name evidence="5" type="ORF">JIP62_08775</name>
</gene>
<dbReference type="SUPFAM" id="SSF46955">
    <property type="entry name" value="Putative DNA-binding domain"/>
    <property type="match status" value="1"/>
</dbReference>
<comment type="similarity">
    <text evidence="2">Belongs to the citrate synthase family.</text>
</comment>
<dbReference type="Pfam" id="PF00285">
    <property type="entry name" value="Citrate_synt"/>
    <property type="match status" value="1"/>
</dbReference>
<keyword evidence="4" id="KW-0808">Transferase</keyword>
<dbReference type="InterPro" id="IPR036969">
    <property type="entry name" value="Citrate_synthase_sf"/>
</dbReference>
<organism evidence="5 6">
    <name type="scientific">Brevundimonas vitisensis</name>
    <dbReference type="NCBI Taxonomy" id="2800818"/>
    <lineage>
        <taxon>Bacteria</taxon>
        <taxon>Pseudomonadati</taxon>
        <taxon>Pseudomonadota</taxon>
        <taxon>Alphaproteobacteria</taxon>
        <taxon>Caulobacterales</taxon>
        <taxon>Caulobacteraceae</taxon>
        <taxon>Brevundimonas</taxon>
    </lineage>
</organism>
<evidence type="ECO:0000256" key="4">
    <source>
        <dbReference type="ARBA" id="ARBA00022679"/>
    </source>
</evidence>
<dbReference type="Gene3D" id="1.10.580.10">
    <property type="entry name" value="Citrate Synthase, domain 1"/>
    <property type="match status" value="2"/>
</dbReference>
<comment type="pathway">
    <text evidence="1">Carbohydrate metabolism; tricarboxylic acid cycle; isocitrate from oxaloacetate: step 1/2.</text>
</comment>
<evidence type="ECO:0000256" key="1">
    <source>
        <dbReference type="ARBA" id="ARBA00004751"/>
    </source>
</evidence>
<dbReference type="Proteomes" id="UP000595448">
    <property type="component" value="Chromosome"/>
</dbReference>
<dbReference type="PANTHER" id="PTHR11739">
    <property type="entry name" value="CITRATE SYNTHASE"/>
    <property type="match status" value="1"/>
</dbReference>
<dbReference type="EC" id="2.3.3.16" evidence="3"/>
<protein>
    <recommendedName>
        <fullName evidence="3">citrate synthase (unknown stereospecificity)</fullName>
        <ecNumber evidence="3">2.3.3.16</ecNumber>
    </recommendedName>
</protein>
<accession>A0ABX7BIS8</accession>
<dbReference type="InterPro" id="IPR016142">
    <property type="entry name" value="Citrate_synth-like_lrg_a-sub"/>
</dbReference>
<name>A0ABX7BIS8_9CAUL</name>
<dbReference type="SUPFAM" id="SSF48256">
    <property type="entry name" value="Citrate synthase"/>
    <property type="match status" value="1"/>
</dbReference>
<dbReference type="InterPro" id="IPR016143">
    <property type="entry name" value="Citrate_synth-like_sm_a-sub"/>
</dbReference>
<dbReference type="PANTHER" id="PTHR11739:SF4">
    <property type="entry name" value="CITRATE SYNTHASE, PEROXISOMAL"/>
    <property type="match status" value="1"/>
</dbReference>
<dbReference type="InterPro" id="IPR009061">
    <property type="entry name" value="DNA-bd_dom_put_sf"/>
</dbReference>
<evidence type="ECO:0000313" key="6">
    <source>
        <dbReference type="Proteomes" id="UP000595448"/>
    </source>
</evidence>
<reference evidence="5 6" key="1">
    <citation type="submission" date="2021-01" db="EMBL/GenBank/DDBJ databases">
        <title>Brevundimonas vitis sp. nov., an bacterium isolated from grape (Vitis vinifera).</title>
        <authorList>
            <person name="Jiang L."/>
            <person name="Lee J."/>
        </authorList>
    </citation>
    <scope>NUCLEOTIDE SEQUENCE [LARGE SCALE GENOMIC DNA]</scope>
    <source>
        <strain evidence="5 6">GRTSA-9</strain>
    </source>
</reference>